<dbReference type="GO" id="GO:0017059">
    <property type="term" value="C:serine palmitoyltransferase complex"/>
    <property type="evidence" value="ECO:0000318"/>
    <property type="project" value="GO_Central"/>
</dbReference>
<dbReference type="AlphaFoldDB" id="A0A139WJA7"/>
<evidence type="ECO:0000256" key="3">
    <source>
        <dbReference type="ARBA" id="ARBA00013220"/>
    </source>
</evidence>
<keyword evidence="4" id="KW-0808">Transferase</keyword>
<dbReference type="GO" id="GO:0016020">
    <property type="term" value="C:membrane"/>
    <property type="evidence" value="ECO:0007669"/>
    <property type="project" value="GOC"/>
</dbReference>
<evidence type="ECO:0000313" key="10">
    <source>
        <dbReference type="EMBL" id="KYB28108.1"/>
    </source>
</evidence>
<comment type="cofactor">
    <cofactor evidence="1 8">
        <name>pyridoxal 5'-phosphate</name>
        <dbReference type="ChEBI" id="CHEBI:597326"/>
    </cofactor>
</comment>
<dbReference type="EC" id="2.3.1.50" evidence="3"/>
<dbReference type="InterPro" id="IPR015421">
    <property type="entry name" value="PyrdxlP-dep_Trfase_major"/>
</dbReference>
<keyword evidence="5 8" id="KW-0663">Pyridoxal phosphate</keyword>
<organism evidence="10 11">
    <name type="scientific">Tribolium castaneum</name>
    <name type="common">Red flour beetle</name>
    <dbReference type="NCBI Taxonomy" id="7070"/>
    <lineage>
        <taxon>Eukaryota</taxon>
        <taxon>Metazoa</taxon>
        <taxon>Ecdysozoa</taxon>
        <taxon>Arthropoda</taxon>
        <taxon>Hexapoda</taxon>
        <taxon>Insecta</taxon>
        <taxon>Pterygota</taxon>
        <taxon>Neoptera</taxon>
        <taxon>Endopterygota</taxon>
        <taxon>Coleoptera</taxon>
        <taxon>Polyphaga</taxon>
        <taxon>Cucujiformia</taxon>
        <taxon>Tenebrionidae</taxon>
        <taxon>Tenebrionidae incertae sedis</taxon>
        <taxon>Tribolium</taxon>
    </lineage>
</organism>
<evidence type="ECO:0000256" key="8">
    <source>
        <dbReference type="RuleBase" id="RU003693"/>
    </source>
</evidence>
<evidence type="ECO:0000256" key="5">
    <source>
        <dbReference type="ARBA" id="ARBA00022898"/>
    </source>
</evidence>
<dbReference type="OrthoDB" id="65434at2759"/>
<dbReference type="eggNOG" id="KOG1357">
    <property type="taxonomic scope" value="Eukaryota"/>
</dbReference>
<dbReference type="InterPro" id="IPR015422">
    <property type="entry name" value="PyrdxlP-dep_Trfase_small"/>
</dbReference>
<sequence>MQGCLTVSRESQSTNKKFAFVKCGRMRPQILSIEARMEEGAGDAVTELLSGVDFENTKHQKVISNGYGPYSGGYANGYTCINKRNGYRGSEQNGHVLASSDEECTAKNMKGPIKNGYVKTTLKEPLKTRILKESFEPPTLLTAALTHISFYILMFLGYLSQALFPPKIVKEKNRDGYLPLFDRFASFYSRYVYRRIRDCWNYPICSVPGNEVVLKDRVTNDNGWTFEFTGSKTKCLNLASYNYLGFAENSGPCAEFAIDAIYKYGVTTGGTRQQYGTCDLHVELEKLTAEFLGVEDAITFGMGFATNALNIPTLLSPGCLVISDEKNHASLILGIRLPGATVKVFKHNDVKHLEQILRESIYKGQPSQEGYKPWKKILIVVEGVYSMEGTIVRLPEIIALKKKYKAYLYLDEAHSIGAMGKHGRGIVDYFGCDPKDIDILMGTFTKSFGSAGGYIAGTKELIDFLRKNSFASKYAWAMAPPVAAQIIAVLKILMGRDGTNEGQKRIETLARNTRYFRRRIEQMGIIIHGNEDSPVVPILVYLYSKIAAMVRTLIKEKIATVGVGYPATPLMEGRIRICLSAAHTKEQLDYALAVIEKVADEIGLKYSRKPIDPTPIDYDKIKVYVD</sequence>
<dbReference type="Proteomes" id="UP000007266">
    <property type="component" value="Linkage group 4"/>
</dbReference>
<dbReference type="GO" id="GO:0046512">
    <property type="term" value="P:sphingosine biosynthetic process"/>
    <property type="evidence" value="ECO:0000318"/>
    <property type="project" value="GO_Central"/>
</dbReference>
<comment type="similarity">
    <text evidence="2 8">Belongs to the class-II pyridoxal-phosphate-dependent aminotransferase family.</text>
</comment>
<dbReference type="PANTHER" id="PTHR13693">
    <property type="entry name" value="CLASS II AMINOTRANSFERASE/8-AMINO-7-OXONONANOATE SYNTHASE"/>
    <property type="match status" value="1"/>
</dbReference>
<reference evidence="10 11" key="2">
    <citation type="journal article" date="2010" name="Nucleic Acids Res.">
        <title>BeetleBase in 2010: revisions to provide comprehensive genomic information for Tribolium castaneum.</title>
        <authorList>
            <person name="Kim H.S."/>
            <person name="Murphy T."/>
            <person name="Xia J."/>
            <person name="Caragea D."/>
            <person name="Park Y."/>
            <person name="Beeman R.W."/>
            <person name="Lorenzen M.D."/>
            <person name="Butcher S."/>
            <person name="Manak J.R."/>
            <person name="Brown S.J."/>
        </authorList>
    </citation>
    <scope>GENOME REANNOTATION</scope>
    <source>
        <strain evidence="10 11">Georgia GA2</strain>
    </source>
</reference>
<keyword evidence="6" id="KW-0012">Acyltransferase</keyword>
<dbReference type="PANTHER" id="PTHR13693:SF3">
    <property type="entry name" value="LD36009P"/>
    <property type="match status" value="1"/>
</dbReference>
<dbReference type="GO" id="GO:0004758">
    <property type="term" value="F:serine C-palmitoyltransferase activity"/>
    <property type="evidence" value="ECO:0000318"/>
    <property type="project" value="GO_Central"/>
</dbReference>
<protein>
    <recommendedName>
        <fullName evidence="3">serine C-palmitoyltransferase</fullName>
        <ecNumber evidence="3">2.3.1.50</ecNumber>
    </recommendedName>
</protein>
<evidence type="ECO:0000256" key="2">
    <source>
        <dbReference type="ARBA" id="ARBA00008392"/>
    </source>
</evidence>
<dbReference type="InterPro" id="IPR004839">
    <property type="entry name" value="Aminotransferase_I/II_large"/>
</dbReference>
<dbReference type="GO" id="GO:0030170">
    <property type="term" value="F:pyridoxal phosphate binding"/>
    <property type="evidence" value="ECO:0007669"/>
    <property type="project" value="InterPro"/>
</dbReference>
<evidence type="ECO:0000259" key="9">
    <source>
        <dbReference type="Pfam" id="PF00155"/>
    </source>
</evidence>
<accession>A0A139WJA7</accession>
<dbReference type="InParanoid" id="A0A139WJA7"/>
<dbReference type="Pfam" id="PF00155">
    <property type="entry name" value="Aminotran_1_2"/>
    <property type="match status" value="1"/>
</dbReference>
<evidence type="ECO:0000313" key="11">
    <source>
        <dbReference type="Proteomes" id="UP000007266"/>
    </source>
</evidence>
<feature type="domain" description="Aminotransferase class I/classII large" evidence="9">
    <location>
        <begin position="234"/>
        <end position="595"/>
    </location>
</feature>
<dbReference type="InterPro" id="IPR015424">
    <property type="entry name" value="PyrdxlP-dep_Trfase"/>
</dbReference>
<dbReference type="InterPro" id="IPR001917">
    <property type="entry name" value="Aminotrans_II_pyridoxalP_BS"/>
</dbReference>
<dbReference type="CDD" id="cd06454">
    <property type="entry name" value="KBL_like"/>
    <property type="match status" value="1"/>
</dbReference>
<dbReference type="FunCoup" id="A0A139WJA7">
    <property type="interactions" value="709"/>
</dbReference>
<comment type="catalytic activity">
    <reaction evidence="7">
        <text>L-serine + hexadecanoyl-CoA + H(+) = 3-oxosphinganine + CO2 + CoA</text>
        <dbReference type="Rhea" id="RHEA:14761"/>
        <dbReference type="ChEBI" id="CHEBI:15378"/>
        <dbReference type="ChEBI" id="CHEBI:16526"/>
        <dbReference type="ChEBI" id="CHEBI:33384"/>
        <dbReference type="ChEBI" id="CHEBI:57287"/>
        <dbReference type="ChEBI" id="CHEBI:57379"/>
        <dbReference type="ChEBI" id="CHEBI:58299"/>
        <dbReference type="EC" id="2.3.1.50"/>
    </reaction>
</comment>
<dbReference type="EMBL" id="KQ971338">
    <property type="protein sequence ID" value="KYB28108.1"/>
    <property type="molecule type" value="Genomic_DNA"/>
</dbReference>
<proteinExistence type="inferred from homology"/>
<dbReference type="GO" id="GO:0046513">
    <property type="term" value="P:ceramide biosynthetic process"/>
    <property type="evidence" value="ECO:0000318"/>
    <property type="project" value="GO_Central"/>
</dbReference>
<evidence type="ECO:0000256" key="7">
    <source>
        <dbReference type="ARBA" id="ARBA00048528"/>
    </source>
</evidence>
<evidence type="ECO:0000256" key="4">
    <source>
        <dbReference type="ARBA" id="ARBA00022679"/>
    </source>
</evidence>
<dbReference type="InterPro" id="IPR050087">
    <property type="entry name" value="AON_synthase_class-II"/>
</dbReference>
<dbReference type="SUPFAM" id="SSF53383">
    <property type="entry name" value="PLP-dependent transferases"/>
    <property type="match status" value="1"/>
</dbReference>
<reference evidence="10 11" key="1">
    <citation type="journal article" date="2008" name="Nature">
        <title>The genome of the model beetle and pest Tribolium castaneum.</title>
        <authorList>
            <consortium name="Tribolium Genome Sequencing Consortium"/>
            <person name="Richards S."/>
            <person name="Gibbs R.A."/>
            <person name="Weinstock G.M."/>
            <person name="Brown S.J."/>
            <person name="Denell R."/>
            <person name="Beeman R.W."/>
            <person name="Gibbs R."/>
            <person name="Beeman R.W."/>
            <person name="Brown S.J."/>
            <person name="Bucher G."/>
            <person name="Friedrich M."/>
            <person name="Grimmelikhuijzen C.J."/>
            <person name="Klingler M."/>
            <person name="Lorenzen M."/>
            <person name="Richards S."/>
            <person name="Roth S."/>
            <person name="Schroder R."/>
            <person name="Tautz D."/>
            <person name="Zdobnov E.M."/>
            <person name="Muzny D."/>
            <person name="Gibbs R.A."/>
            <person name="Weinstock G.M."/>
            <person name="Attaway T."/>
            <person name="Bell S."/>
            <person name="Buhay C.J."/>
            <person name="Chandrabose M.N."/>
            <person name="Chavez D."/>
            <person name="Clerk-Blankenburg K.P."/>
            <person name="Cree A."/>
            <person name="Dao M."/>
            <person name="Davis C."/>
            <person name="Chacko J."/>
            <person name="Dinh H."/>
            <person name="Dugan-Rocha S."/>
            <person name="Fowler G."/>
            <person name="Garner T.T."/>
            <person name="Garnes J."/>
            <person name="Gnirke A."/>
            <person name="Hawes A."/>
            <person name="Hernandez J."/>
            <person name="Hines S."/>
            <person name="Holder M."/>
            <person name="Hume J."/>
            <person name="Jhangiani S.N."/>
            <person name="Joshi V."/>
            <person name="Khan Z.M."/>
            <person name="Jackson L."/>
            <person name="Kovar C."/>
            <person name="Kowis A."/>
            <person name="Lee S."/>
            <person name="Lewis L.R."/>
            <person name="Margolis J."/>
            <person name="Morgan M."/>
            <person name="Nazareth L.V."/>
            <person name="Nguyen N."/>
            <person name="Okwuonu G."/>
            <person name="Parker D."/>
            <person name="Richards S."/>
            <person name="Ruiz S.J."/>
            <person name="Santibanez J."/>
            <person name="Savard J."/>
            <person name="Scherer S.E."/>
            <person name="Schneider B."/>
            <person name="Sodergren E."/>
            <person name="Tautz D."/>
            <person name="Vattahil S."/>
            <person name="Villasana D."/>
            <person name="White C.S."/>
            <person name="Wright R."/>
            <person name="Park Y."/>
            <person name="Beeman R.W."/>
            <person name="Lord J."/>
            <person name="Oppert B."/>
            <person name="Lorenzen M."/>
            <person name="Brown S."/>
            <person name="Wang L."/>
            <person name="Savard J."/>
            <person name="Tautz D."/>
            <person name="Richards S."/>
            <person name="Weinstock G."/>
            <person name="Gibbs R.A."/>
            <person name="Liu Y."/>
            <person name="Worley K."/>
            <person name="Weinstock G."/>
            <person name="Elsik C.G."/>
            <person name="Reese J.T."/>
            <person name="Elhaik E."/>
            <person name="Landan G."/>
            <person name="Graur D."/>
            <person name="Arensburger P."/>
            <person name="Atkinson P."/>
            <person name="Beeman R.W."/>
            <person name="Beidler J."/>
            <person name="Brown S.J."/>
            <person name="Demuth J.P."/>
            <person name="Drury D.W."/>
            <person name="Du Y.Z."/>
            <person name="Fujiwara H."/>
            <person name="Lorenzen M."/>
            <person name="Maselli V."/>
            <person name="Osanai M."/>
            <person name="Park Y."/>
            <person name="Robertson H.M."/>
            <person name="Tu Z."/>
            <person name="Wang J.J."/>
            <person name="Wang S."/>
            <person name="Richards S."/>
            <person name="Song H."/>
            <person name="Zhang L."/>
            <person name="Sodergren E."/>
            <person name="Werner D."/>
            <person name="Stanke M."/>
            <person name="Morgenstern B."/>
            <person name="Solovyev V."/>
            <person name="Kosarev P."/>
            <person name="Brown G."/>
            <person name="Chen H.C."/>
            <person name="Ermolaeva O."/>
            <person name="Hlavina W."/>
            <person name="Kapustin Y."/>
            <person name="Kiryutin B."/>
            <person name="Kitts P."/>
            <person name="Maglott D."/>
            <person name="Pruitt K."/>
            <person name="Sapojnikov V."/>
            <person name="Souvorov A."/>
            <person name="Mackey A.J."/>
            <person name="Waterhouse R.M."/>
            <person name="Wyder S."/>
            <person name="Zdobnov E.M."/>
            <person name="Zdobnov E.M."/>
            <person name="Wyder S."/>
            <person name="Kriventseva E.V."/>
            <person name="Kadowaki T."/>
            <person name="Bork P."/>
            <person name="Aranda M."/>
            <person name="Bao R."/>
            <person name="Beermann A."/>
            <person name="Berns N."/>
            <person name="Bolognesi R."/>
            <person name="Bonneton F."/>
            <person name="Bopp D."/>
            <person name="Brown S.J."/>
            <person name="Bucher G."/>
            <person name="Butts T."/>
            <person name="Chaumot A."/>
            <person name="Denell R.E."/>
            <person name="Ferrier D.E."/>
            <person name="Friedrich M."/>
            <person name="Gordon C.M."/>
            <person name="Jindra M."/>
            <person name="Klingler M."/>
            <person name="Lan Q."/>
            <person name="Lattorff H.M."/>
            <person name="Laudet V."/>
            <person name="von Levetsow C."/>
            <person name="Liu Z."/>
            <person name="Lutz R."/>
            <person name="Lynch J.A."/>
            <person name="da Fonseca R.N."/>
            <person name="Posnien N."/>
            <person name="Reuter R."/>
            <person name="Roth S."/>
            <person name="Savard J."/>
            <person name="Schinko J.B."/>
            <person name="Schmitt C."/>
            <person name="Schoppmeier M."/>
            <person name="Schroder R."/>
            <person name="Shippy T.D."/>
            <person name="Simonnet F."/>
            <person name="Marques-Souza H."/>
            <person name="Tautz D."/>
            <person name="Tomoyasu Y."/>
            <person name="Trauner J."/>
            <person name="Van der Zee M."/>
            <person name="Vervoort M."/>
            <person name="Wittkopp N."/>
            <person name="Wimmer E.A."/>
            <person name="Yang X."/>
            <person name="Jones A.K."/>
            <person name="Sattelle D.B."/>
            <person name="Ebert P.R."/>
            <person name="Nelson D."/>
            <person name="Scott J.G."/>
            <person name="Beeman R.W."/>
            <person name="Muthukrishnan S."/>
            <person name="Kramer K.J."/>
            <person name="Arakane Y."/>
            <person name="Beeman R.W."/>
            <person name="Zhu Q."/>
            <person name="Hogenkamp D."/>
            <person name="Dixit R."/>
            <person name="Oppert B."/>
            <person name="Jiang H."/>
            <person name="Zou Z."/>
            <person name="Marshall J."/>
            <person name="Elpidina E."/>
            <person name="Vinokurov K."/>
            <person name="Oppert C."/>
            <person name="Zou Z."/>
            <person name="Evans J."/>
            <person name="Lu Z."/>
            <person name="Zhao P."/>
            <person name="Sumathipala N."/>
            <person name="Altincicek B."/>
            <person name="Vilcinskas A."/>
            <person name="Williams M."/>
            <person name="Hultmark D."/>
            <person name="Hetru C."/>
            <person name="Jiang H."/>
            <person name="Grimmelikhuijzen C.J."/>
            <person name="Hauser F."/>
            <person name="Cazzamali G."/>
            <person name="Williamson M."/>
            <person name="Park Y."/>
            <person name="Li B."/>
            <person name="Tanaka Y."/>
            <person name="Predel R."/>
            <person name="Neupert S."/>
            <person name="Schachtner J."/>
            <person name="Verleyen P."/>
            <person name="Raible F."/>
            <person name="Bork P."/>
            <person name="Friedrich M."/>
            <person name="Walden K.K."/>
            <person name="Robertson H.M."/>
            <person name="Angeli S."/>
            <person name="Foret S."/>
            <person name="Bucher G."/>
            <person name="Schuetz S."/>
            <person name="Maleszka R."/>
            <person name="Wimmer E.A."/>
            <person name="Beeman R.W."/>
            <person name="Lorenzen M."/>
            <person name="Tomoyasu Y."/>
            <person name="Miller S.C."/>
            <person name="Grossmann D."/>
            <person name="Bucher G."/>
        </authorList>
    </citation>
    <scope>NUCLEOTIDE SEQUENCE [LARGE SCALE GENOMIC DNA]</scope>
    <source>
        <strain evidence="10 11">Georgia GA2</strain>
    </source>
</reference>
<dbReference type="STRING" id="7070.A0A139WJA7"/>
<gene>
    <name evidence="10" type="primary">AUGUSTUS-3.0.2_08315</name>
    <name evidence="10" type="ORF">TcasGA2_TC008315</name>
</gene>
<dbReference type="OMA" id="QPRANGC"/>
<dbReference type="PROSITE" id="PS00599">
    <property type="entry name" value="AA_TRANSFER_CLASS_2"/>
    <property type="match status" value="1"/>
</dbReference>
<evidence type="ECO:0000256" key="6">
    <source>
        <dbReference type="ARBA" id="ARBA00023315"/>
    </source>
</evidence>
<dbReference type="Gene3D" id="3.90.1150.10">
    <property type="entry name" value="Aspartate Aminotransferase, domain 1"/>
    <property type="match status" value="1"/>
</dbReference>
<name>A0A139WJA7_TRICA</name>
<dbReference type="KEGG" id="tca:663309"/>
<dbReference type="Gene3D" id="3.40.640.10">
    <property type="entry name" value="Type I PLP-dependent aspartate aminotransferase-like (Major domain)"/>
    <property type="match status" value="1"/>
</dbReference>
<evidence type="ECO:0000256" key="1">
    <source>
        <dbReference type="ARBA" id="ARBA00001933"/>
    </source>
</evidence>
<keyword evidence="11" id="KW-1185">Reference proteome</keyword>